<evidence type="ECO:0000256" key="3">
    <source>
        <dbReference type="PROSITE-ProRule" id="PRU00023"/>
    </source>
</evidence>
<dbReference type="InterPro" id="IPR036770">
    <property type="entry name" value="Ankyrin_rpt-contain_sf"/>
</dbReference>
<feature type="region of interest" description="Disordered" evidence="4">
    <location>
        <begin position="758"/>
        <end position="782"/>
    </location>
</feature>
<feature type="region of interest" description="Disordered" evidence="4">
    <location>
        <begin position="120"/>
        <end position="152"/>
    </location>
</feature>
<dbReference type="Pfam" id="PF00023">
    <property type="entry name" value="Ank"/>
    <property type="match status" value="1"/>
</dbReference>
<feature type="repeat" description="ANK" evidence="3">
    <location>
        <begin position="520"/>
        <end position="552"/>
    </location>
</feature>
<evidence type="ECO:0000256" key="1">
    <source>
        <dbReference type="ARBA" id="ARBA00022737"/>
    </source>
</evidence>
<feature type="repeat" description="ANK" evidence="3">
    <location>
        <begin position="666"/>
        <end position="698"/>
    </location>
</feature>
<dbReference type="PROSITE" id="PS50297">
    <property type="entry name" value="ANK_REP_REGION"/>
    <property type="match status" value="2"/>
</dbReference>
<gene>
    <name evidence="5" type="ORF">FNF29_04290</name>
</gene>
<evidence type="ECO:0000313" key="6">
    <source>
        <dbReference type="Proteomes" id="UP000323011"/>
    </source>
</evidence>
<evidence type="ECO:0000256" key="4">
    <source>
        <dbReference type="SAM" id="MobiDB-lite"/>
    </source>
</evidence>
<feature type="region of interest" description="Disordered" evidence="4">
    <location>
        <begin position="903"/>
        <end position="930"/>
    </location>
</feature>
<keyword evidence="2 3" id="KW-0040">ANK repeat</keyword>
<dbReference type="Proteomes" id="UP000323011">
    <property type="component" value="Unassembled WGS sequence"/>
</dbReference>
<comment type="caution">
    <text evidence="5">The sequence shown here is derived from an EMBL/GenBank/DDBJ whole genome shotgun (WGS) entry which is preliminary data.</text>
</comment>
<dbReference type="AlphaFoldDB" id="A0A5A8CHC6"/>
<dbReference type="PROSITE" id="PS50088">
    <property type="entry name" value="ANK_REPEAT"/>
    <property type="match status" value="3"/>
</dbReference>
<feature type="compositionally biased region" description="Basic residues" evidence="4">
    <location>
        <begin position="120"/>
        <end position="135"/>
    </location>
</feature>
<dbReference type="EMBL" id="VLTN01000024">
    <property type="protein sequence ID" value="KAA0151884.1"/>
    <property type="molecule type" value="Genomic_DNA"/>
</dbReference>
<feature type="region of interest" description="Disordered" evidence="4">
    <location>
        <begin position="26"/>
        <end position="64"/>
    </location>
</feature>
<keyword evidence="6" id="KW-1185">Reference proteome</keyword>
<feature type="repeat" description="ANK" evidence="3">
    <location>
        <begin position="807"/>
        <end position="839"/>
    </location>
</feature>
<dbReference type="SMART" id="SM00248">
    <property type="entry name" value="ANK"/>
    <property type="match status" value="5"/>
</dbReference>
<dbReference type="Gene3D" id="1.25.40.20">
    <property type="entry name" value="Ankyrin repeat-containing domain"/>
    <property type="match status" value="3"/>
</dbReference>
<dbReference type="PANTHER" id="PTHR24171:SF10">
    <property type="entry name" value="ANKYRIN REPEAT DOMAIN-CONTAINING PROTEIN 29-LIKE"/>
    <property type="match status" value="1"/>
</dbReference>
<dbReference type="InterPro" id="IPR002110">
    <property type="entry name" value="Ankyrin_rpt"/>
</dbReference>
<dbReference type="SUPFAM" id="SSF48403">
    <property type="entry name" value="Ankyrin repeat"/>
    <property type="match status" value="2"/>
</dbReference>
<organism evidence="5 6">
    <name type="scientific">Cafeteria roenbergensis</name>
    <name type="common">Marine flagellate</name>
    <dbReference type="NCBI Taxonomy" id="33653"/>
    <lineage>
        <taxon>Eukaryota</taxon>
        <taxon>Sar</taxon>
        <taxon>Stramenopiles</taxon>
        <taxon>Bigyra</taxon>
        <taxon>Opalozoa</taxon>
        <taxon>Bicosoecida</taxon>
        <taxon>Cafeteriaceae</taxon>
        <taxon>Cafeteria</taxon>
    </lineage>
</organism>
<dbReference type="Pfam" id="PF12796">
    <property type="entry name" value="Ank_2"/>
    <property type="match status" value="1"/>
</dbReference>
<reference evidence="5 6" key="1">
    <citation type="submission" date="2019-07" db="EMBL/GenBank/DDBJ databases">
        <title>Genomes of Cafeteria roenbergensis.</title>
        <authorList>
            <person name="Fischer M.G."/>
            <person name="Hackl T."/>
            <person name="Roman M."/>
        </authorList>
    </citation>
    <scope>NUCLEOTIDE SEQUENCE [LARGE SCALE GENOMIC DNA]</scope>
    <source>
        <strain evidence="5 6">BVI</strain>
    </source>
</reference>
<name>A0A5A8CHC6_CAFRO</name>
<dbReference type="PANTHER" id="PTHR24171">
    <property type="entry name" value="ANKYRIN REPEAT DOMAIN-CONTAINING PROTEIN 39-RELATED"/>
    <property type="match status" value="1"/>
</dbReference>
<feature type="region of interest" description="Disordered" evidence="4">
    <location>
        <begin position="428"/>
        <end position="451"/>
    </location>
</feature>
<proteinExistence type="predicted"/>
<accession>A0A5A8CHC6</accession>
<evidence type="ECO:0000313" key="5">
    <source>
        <dbReference type="EMBL" id="KAA0151884.1"/>
    </source>
</evidence>
<sequence>MGVADAAAAEAARAAAAAAAAEAAGGKGGGAAAAKKKAAGAARGGKASSGQEDDGEGAGRSGPLCDAETLRARCVAEAERSWFKQLPLVPEDDTDDADAAGGGAAGKKKAAAAKDKAAAAKKKGAASGKDKKKGKGGAGGGGGGEDEEDDGRLPVELGCNGLSPFRLPVACVLLEEDVDDRARAAAVAGLATASVDSLEGASTGLGGAGTGGGLAQPSAAESALDRVFADMDAAGAAAHAMTDAAVVAQAGVRPLRAAAALAGVAPSAMAAAAAALPPPPAVIHGAVSGLCAAGGVSGERFRRVPVDFEVREVPSAGTATELLREGEAGPSREEECQALAADTAAAVAAAGGYCPGDGMSYAAAGVATERGRWLAAALVCRGLARDALAREWSVWAEAADPSADEAADGKAGAKGAAAAKKAKAKKAGAKDAAAQEEADGGQPPAKPVAAKHSAEVPWAALNGPSAASWRPLLLPRSPACRLVDCVADVDAAVAGSAGLASLARAATGPLVPGRDHWRIALATALHAAAEGGDAAMCAALVQAGADVNARDSRGRVPAMAAFDCGHAAVAMELCRSGTDLRAVDACVAPASSAAHFAELLAMGCDASQADARGMSAPHWAAGGAVVRSRSGSLRTRLCSFEDPVAVCEALAAAVEAGGDVEAADASGRTPLMTALFEAQPEAAAALLAAGASSSCTDRPRDAAPILGGDASSWPPRIPTASVASAALGACLREACSVTQYIRAAASLLSDLVRSAGSLDAGGSGSVESGPFLPSPQRRGAAVPEQRVDLAPTGGARGVDVNAARPHSGRTALHLAAFNGHAGVVKLLLRAGADVGAEDHRGEAPLMSAVKGNQPAAVKALLLSGAAAPASEVLRPSADGETPLRVAERINVWAWTGLGGDARDAAAAGRGPGAASGAERTASPPQATDASSAALLVEAEPDPLGASESLRAVRAGLGKAPTQAAAAASDQVVLTLLRVAAMAGGAPEGDHLHECFRRGLTYGERAAAAAGGMTRVKVLRDAVLKGTDGFPSLAVRERRSSLGDGPSQTGVKFAV</sequence>
<keyword evidence="1" id="KW-0677">Repeat</keyword>
<protein>
    <submittedName>
        <fullName evidence="5">Uncharacterized protein</fullName>
    </submittedName>
</protein>
<evidence type="ECO:0000256" key="2">
    <source>
        <dbReference type="ARBA" id="ARBA00023043"/>
    </source>
</evidence>
<feature type="compositionally biased region" description="Low complexity" evidence="4">
    <location>
        <begin position="904"/>
        <end position="917"/>
    </location>
</feature>